<name>A0A815A398_9BILA</name>
<dbReference type="EMBL" id="CAJNOI010000347">
    <property type="protein sequence ID" value="CAF1251765.1"/>
    <property type="molecule type" value="Genomic_DNA"/>
</dbReference>
<sequence length="499" mass="54224">MERILYLSLFILCTLHGVLDGAHFRGGILSWRPLNNTASGSTAQILVHQRYFWNREWGSFSVPYCTEANVAAQTPIPVGAYMTCLANCSSSNYPSGGLSANMITTDCDSNPIIQSWAGEHYDTLTLPLTTSITIGYPSSAWFASLYIGANDPWSIVSRMNLALRPDGLINSSPVTTTLPVVFYSTLTPIVHIVQMADNDGTDILICRWSNSASTTNYNRYDECGGICMGLPPSTVLIGSSCTLSFTLPTANLYYACALQIEDFYNTSSTTPMSSVPIQFLFYAYNPSASACAQRPSITSARPNKACIGIPVGVQLNETVIAQTYCPGQTIVDFVTSSPIGMTHSAISNPSSGTWIMTLTWTPVSTQSGPQGFCAGAIDNSSLQSDPWCITFSVGFISPELIQSSVAPMGNISQNQTVFSIQTTMAAKRPSRNGTYIHFTDSTNNTVVQIYDCSSAPQVTYINFTIVIRFPVAPWIPGHSYFVTFDSGVYELFLRHSVFD</sequence>
<gene>
    <name evidence="2" type="ORF">BJG266_LOCUS29628</name>
    <name evidence="3" type="ORF">QVE165_LOCUS46088</name>
</gene>
<feature type="signal peptide" evidence="1">
    <location>
        <begin position="1"/>
        <end position="21"/>
    </location>
</feature>
<reference evidence="2" key="1">
    <citation type="submission" date="2021-02" db="EMBL/GenBank/DDBJ databases">
        <authorList>
            <person name="Nowell W R."/>
        </authorList>
    </citation>
    <scope>NUCLEOTIDE SEQUENCE</scope>
</reference>
<evidence type="ECO:0000256" key="1">
    <source>
        <dbReference type="SAM" id="SignalP"/>
    </source>
</evidence>
<dbReference type="OrthoDB" id="10063988at2759"/>
<evidence type="ECO:0000313" key="4">
    <source>
        <dbReference type="Proteomes" id="UP000663832"/>
    </source>
</evidence>
<proteinExistence type="predicted"/>
<dbReference type="Proteomes" id="UP000663877">
    <property type="component" value="Unassembled WGS sequence"/>
</dbReference>
<accession>A0A815A398</accession>
<evidence type="ECO:0000313" key="5">
    <source>
        <dbReference type="Proteomes" id="UP000663877"/>
    </source>
</evidence>
<protein>
    <submittedName>
        <fullName evidence="2">Uncharacterized protein</fullName>
    </submittedName>
</protein>
<keyword evidence="1" id="KW-0732">Signal</keyword>
<dbReference type="EMBL" id="CAJNOM010000672">
    <property type="protein sequence ID" value="CAF1538045.1"/>
    <property type="molecule type" value="Genomic_DNA"/>
</dbReference>
<feature type="chain" id="PRO_5036226780" evidence="1">
    <location>
        <begin position="22"/>
        <end position="499"/>
    </location>
</feature>
<keyword evidence="4" id="KW-1185">Reference proteome</keyword>
<comment type="caution">
    <text evidence="2">The sequence shown here is derived from an EMBL/GenBank/DDBJ whole genome shotgun (WGS) entry which is preliminary data.</text>
</comment>
<evidence type="ECO:0000313" key="3">
    <source>
        <dbReference type="EMBL" id="CAF1538045.1"/>
    </source>
</evidence>
<dbReference type="AlphaFoldDB" id="A0A815A398"/>
<evidence type="ECO:0000313" key="2">
    <source>
        <dbReference type="EMBL" id="CAF1251765.1"/>
    </source>
</evidence>
<dbReference type="Proteomes" id="UP000663832">
    <property type="component" value="Unassembled WGS sequence"/>
</dbReference>
<organism evidence="2 5">
    <name type="scientific">Adineta steineri</name>
    <dbReference type="NCBI Taxonomy" id="433720"/>
    <lineage>
        <taxon>Eukaryota</taxon>
        <taxon>Metazoa</taxon>
        <taxon>Spiralia</taxon>
        <taxon>Gnathifera</taxon>
        <taxon>Rotifera</taxon>
        <taxon>Eurotatoria</taxon>
        <taxon>Bdelloidea</taxon>
        <taxon>Adinetida</taxon>
        <taxon>Adinetidae</taxon>
        <taxon>Adineta</taxon>
    </lineage>
</organism>